<dbReference type="EMBL" id="LFWA01000003">
    <property type="protein sequence ID" value="KTW31946.1"/>
    <property type="molecule type" value="Genomic_DNA"/>
</dbReference>
<dbReference type="STRING" id="1408657.A0A0W4ZU93"/>
<dbReference type="OrthoDB" id="5584028at2759"/>
<protein>
    <submittedName>
        <fullName evidence="2">Uncharacterized protein</fullName>
    </submittedName>
</protein>
<feature type="transmembrane region" description="Helical" evidence="1">
    <location>
        <begin position="14"/>
        <end position="32"/>
    </location>
</feature>
<reference evidence="3" key="1">
    <citation type="journal article" date="2016" name="Nat. Commun.">
        <title>Genome analysis of three Pneumocystis species reveals adaptation mechanisms to life exclusively in mammalian hosts.</title>
        <authorList>
            <person name="Ma L."/>
            <person name="Chen Z."/>
            <person name="Huang D.W."/>
            <person name="Kutty G."/>
            <person name="Ishihara M."/>
            <person name="Wang H."/>
            <person name="Abouelleil A."/>
            <person name="Bishop L."/>
            <person name="Davey E."/>
            <person name="Deng R."/>
            <person name="Deng X."/>
            <person name="Fan L."/>
            <person name="Fantoni G."/>
            <person name="Fitzgerald M."/>
            <person name="Gogineni E."/>
            <person name="Goldberg J.M."/>
            <person name="Handley G."/>
            <person name="Hu X."/>
            <person name="Huber C."/>
            <person name="Jiao X."/>
            <person name="Jones K."/>
            <person name="Levin J.Z."/>
            <person name="Liu Y."/>
            <person name="Macdonald P."/>
            <person name="Melnikov A."/>
            <person name="Raley C."/>
            <person name="Sassi M."/>
            <person name="Sherman B.T."/>
            <person name="Song X."/>
            <person name="Sykes S."/>
            <person name="Tran B."/>
            <person name="Walsh L."/>
            <person name="Xia Y."/>
            <person name="Yang J."/>
            <person name="Young S."/>
            <person name="Zeng Q."/>
            <person name="Zheng X."/>
            <person name="Stephens R."/>
            <person name="Nusbaum C."/>
            <person name="Birren B.W."/>
            <person name="Azadi P."/>
            <person name="Lempicki R.A."/>
            <person name="Cuomo C.A."/>
            <person name="Kovacs J.A."/>
        </authorList>
    </citation>
    <scope>NUCLEOTIDE SEQUENCE [LARGE SCALE GENOMIC DNA]</scope>
    <source>
        <strain evidence="3">RU7</strain>
    </source>
</reference>
<dbReference type="PANTHER" id="PTHR37852:SF1">
    <property type="entry name" value="HIG1 DOMAIN-CONTAINING PROTEIN"/>
    <property type="match status" value="1"/>
</dbReference>
<evidence type="ECO:0000313" key="2">
    <source>
        <dbReference type="EMBL" id="KTW31946.1"/>
    </source>
</evidence>
<accession>A0A0W4ZU93</accession>
<name>A0A0W4ZU93_PNEJ7</name>
<dbReference type="VEuPathDB" id="FungiDB:T551_00629"/>
<keyword evidence="1" id="KW-0812">Transmembrane</keyword>
<dbReference type="RefSeq" id="XP_018230638.1">
    <property type="nucleotide sequence ID" value="XM_018372895.1"/>
</dbReference>
<keyword evidence="1" id="KW-1133">Transmembrane helix</keyword>
<dbReference type="AlphaFoldDB" id="A0A0W4ZU93"/>
<evidence type="ECO:0000256" key="1">
    <source>
        <dbReference type="SAM" id="Phobius"/>
    </source>
</evidence>
<gene>
    <name evidence="2" type="ORF">T551_00629</name>
</gene>
<dbReference type="GeneID" id="28939150"/>
<feature type="transmembrane region" description="Helical" evidence="1">
    <location>
        <begin position="132"/>
        <end position="150"/>
    </location>
</feature>
<comment type="caution">
    <text evidence="2">The sequence shown here is derived from an EMBL/GenBank/DDBJ whole genome shotgun (WGS) entry which is preliminary data.</text>
</comment>
<keyword evidence="1" id="KW-0472">Membrane</keyword>
<evidence type="ECO:0000313" key="3">
    <source>
        <dbReference type="Proteomes" id="UP000053447"/>
    </source>
</evidence>
<dbReference type="Proteomes" id="UP000053447">
    <property type="component" value="Unassembled WGS sequence"/>
</dbReference>
<sequence length="167" mass="19035">MNNERLGVPLASRLILYVSATSLVCFTLGSVLGGKKSGLRFFAENAHRLPTTIDGWYFYHKTKNYKLESVMLGAIKTGVKYALRTSFWVATYVCIEAGMDHIRRCIDVANTMFGTVLSGMTFSYINRLSRTMVLRIFYLTNCFGFASGILQDLIRYRNGQYVWYLES</sequence>
<proteinExistence type="predicted"/>
<keyword evidence="3" id="KW-1185">Reference proteome</keyword>
<dbReference type="PANTHER" id="PTHR37852">
    <property type="entry name" value="YALI0B21208P"/>
    <property type="match status" value="1"/>
</dbReference>
<organism evidence="2 3">
    <name type="scientific">Pneumocystis jirovecii (strain RU7)</name>
    <name type="common">Human pneumocystis pneumonia agent</name>
    <dbReference type="NCBI Taxonomy" id="1408657"/>
    <lineage>
        <taxon>Eukaryota</taxon>
        <taxon>Fungi</taxon>
        <taxon>Dikarya</taxon>
        <taxon>Ascomycota</taxon>
        <taxon>Taphrinomycotina</taxon>
        <taxon>Pneumocystomycetes</taxon>
        <taxon>Pneumocystaceae</taxon>
        <taxon>Pneumocystis</taxon>
    </lineage>
</organism>